<evidence type="ECO:0000313" key="2">
    <source>
        <dbReference type="EMBL" id="SFO35717.1"/>
    </source>
</evidence>
<dbReference type="STRING" id="913024.SAMN05421741_14219"/>
<accession>A0A1I5GIF3</accession>
<evidence type="ECO:0000256" key="1">
    <source>
        <dbReference type="SAM" id="SignalP"/>
    </source>
</evidence>
<dbReference type="OrthoDB" id="1342977at2"/>
<evidence type="ECO:0000313" key="3">
    <source>
        <dbReference type="Proteomes" id="UP000199036"/>
    </source>
</evidence>
<feature type="signal peptide" evidence="1">
    <location>
        <begin position="1"/>
        <end position="18"/>
    </location>
</feature>
<dbReference type="EMBL" id="FOVI01000042">
    <property type="protein sequence ID" value="SFO35717.1"/>
    <property type="molecule type" value="Genomic_DNA"/>
</dbReference>
<keyword evidence="3" id="KW-1185">Reference proteome</keyword>
<feature type="chain" id="PRO_5011796671" evidence="1">
    <location>
        <begin position="19"/>
        <end position="173"/>
    </location>
</feature>
<gene>
    <name evidence="2" type="ORF">SAMN05421741_14219</name>
</gene>
<sequence length="173" mass="20587">MKKYLLILGLLAVTNIFAQNKNTVYNYDYNYANKMSRLWIDFDIIAEYDFLEHKLFHKDFTLKDGYIFKNTNDSLIEIGFYNTEQFVVNREVYEMKYPAAGRIAIRKKGDKTWLRVNTKQTTVSFIESAENIPEMVQFWAITTALQREFFHRERRLYQKATSTNITVKTETSL</sequence>
<dbReference type="AlphaFoldDB" id="A0A1I5GIF3"/>
<dbReference type="RefSeq" id="WP_091526419.1">
    <property type="nucleotide sequence ID" value="NZ_FOVI01000042.1"/>
</dbReference>
<proteinExistence type="predicted"/>
<organism evidence="2 3">
    <name type="scientific">Paenimyroides ummariense</name>
    <dbReference type="NCBI Taxonomy" id="913024"/>
    <lineage>
        <taxon>Bacteria</taxon>
        <taxon>Pseudomonadati</taxon>
        <taxon>Bacteroidota</taxon>
        <taxon>Flavobacteriia</taxon>
        <taxon>Flavobacteriales</taxon>
        <taxon>Flavobacteriaceae</taxon>
        <taxon>Paenimyroides</taxon>
    </lineage>
</organism>
<protein>
    <submittedName>
        <fullName evidence="2">Uncharacterized protein</fullName>
    </submittedName>
</protein>
<reference evidence="3" key="1">
    <citation type="submission" date="2016-10" db="EMBL/GenBank/DDBJ databases">
        <authorList>
            <person name="Varghese N."/>
            <person name="Submissions S."/>
        </authorList>
    </citation>
    <scope>NUCLEOTIDE SEQUENCE [LARGE SCALE GENOMIC DNA]</scope>
    <source>
        <strain evidence="3">DS-12</strain>
    </source>
</reference>
<keyword evidence="1" id="KW-0732">Signal</keyword>
<name>A0A1I5GIF3_9FLAO</name>
<dbReference type="Proteomes" id="UP000199036">
    <property type="component" value="Unassembled WGS sequence"/>
</dbReference>